<keyword evidence="2" id="KW-1185">Reference proteome</keyword>
<dbReference type="GO" id="GO:0006508">
    <property type="term" value="P:proteolysis"/>
    <property type="evidence" value="ECO:0007669"/>
    <property type="project" value="InterPro"/>
</dbReference>
<gene>
    <name evidence="1" type="ORF">HG66A1_32240</name>
</gene>
<dbReference type="GO" id="GO:0004222">
    <property type="term" value="F:metalloendopeptidase activity"/>
    <property type="evidence" value="ECO:0007669"/>
    <property type="project" value="InterPro"/>
</dbReference>
<dbReference type="RefSeq" id="WP_145185721.1">
    <property type="nucleotide sequence ID" value="NZ_CP036266.1"/>
</dbReference>
<dbReference type="GO" id="GO:0005524">
    <property type="term" value="F:ATP binding"/>
    <property type="evidence" value="ECO:0007669"/>
    <property type="project" value="InterPro"/>
</dbReference>
<proteinExistence type="predicted"/>
<evidence type="ECO:0000313" key="1">
    <source>
        <dbReference type="EMBL" id="QDT21423.1"/>
    </source>
</evidence>
<reference evidence="1 2" key="1">
    <citation type="submission" date="2019-02" db="EMBL/GenBank/DDBJ databases">
        <title>Deep-cultivation of Planctomycetes and their phenomic and genomic characterization uncovers novel biology.</title>
        <authorList>
            <person name="Wiegand S."/>
            <person name="Jogler M."/>
            <person name="Boedeker C."/>
            <person name="Pinto D."/>
            <person name="Vollmers J."/>
            <person name="Rivas-Marin E."/>
            <person name="Kohn T."/>
            <person name="Peeters S.H."/>
            <person name="Heuer A."/>
            <person name="Rast P."/>
            <person name="Oberbeckmann S."/>
            <person name="Bunk B."/>
            <person name="Jeske O."/>
            <person name="Meyerdierks A."/>
            <person name="Storesund J.E."/>
            <person name="Kallscheuer N."/>
            <person name="Luecker S."/>
            <person name="Lage O.M."/>
            <person name="Pohl T."/>
            <person name="Merkel B.J."/>
            <person name="Hornburger P."/>
            <person name="Mueller R.-W."/>
            <person name="Bruemmer F."/>
            <person name="Labrenz M."/>
            <person name="Spormann A.M."/>
            <person name="Op den Camp H."/>
            <person name="Overmann J."/>
            <person name="Amann R."/>
            <person name="Jetten M.S.M."/>
            <person name="Mascher T."/>
            <person name="Medema M.H."/>
            <person name="Devos D.P."/>
            <person name="Kaster A.-K."/>
            <person name="Ovreas L."/>
            <person name="Rohde M."/>
            <person name="Galperin M.Y."/>
            <person name="Jogler C."/>
        </authorList>
    </citation>
    <scope>NUCLEOTIDE SEQUENCE [LARGE SCALE GENOMIC DNA]</scope>
    <source>
        <strain evidence="1 2">HG66A1</strain>
    </source>
</reference>
<dbReference type="InterPro" id="IPR037219">
    <property type="entry name" value="Peptidase_M41-like"/>
</dbReference>
<organism evidence="1 2">
    <name type="scientific">Gimesia chilikensis</name>
    <dbReference type="NCBI Taxonomy" id="2605989"/>
    <lineage>
        <taxon>Bacteria</taxon>
        <taxon>Pseudomonadati</taxon>
        <taxon>Planctomycetota</taxon>
        <taxon>Planctomycetia</taxon>
        <taxon>Planctomycetales</taxon>
        <taxon>Planctomycetaceae</taxon>
        <taxon>Gimesia</taxon>
    </lineage>
</organism>
<evidence type="ECO:0000313" key="2">
    <source>
        <dbReference type="Proteomes" id="UP000320421"/>
    </source>
</evidence>
<protein>
    <recommendedName>
        <fullName evidence="3">Peptidase M41 domain-containing protein</fullName>
    </recommendedName>
</protein>
<accession>A0A517PPW3</accession>
<dbReference type="EMBL" id="CP036266">
    <property type="protein sequence ID" value="QDT21423.1"/>
    <property type="molecule type" value="Genomic_DNA"/>
</dbReference>
<evidence type="ECO:0008006" key="3">
    <source>
        <dbReference type="Google" id="ProtNLM"/>
    </source>
</evidence>
<dbReference type="GO" id="GO:0004176">
    <property type="term" value="F:ATP-dependent peptidase activity"/>
    <property type="evidence" value="ECO:0007669"/>
    <property type="project" value="InterPro"/>
</dbReference>
<dbReference type="AlphaFoldDB" id="A0A517PPW3"/>
<sequence>MENPYGPTIPPQGHSHLNHWLMHTASYHEAAHAVAAYHFRYPFHFVELQPITDGLIGEKAHFVQDTDAVKLAYAYLDARSLSSIQAIIRQFAALEIAKATNVMLNGINQSQAEMHAQKDREHQEEMFTLNPHLASHRQNITNLAYQECIRLLNDEDYQIAVRAVAELLINNHKLSDSEVSRAIERSTSQAFIPIGEEPQHRDVQTEAFFLSKRRTPNEGPLGDWLSAERGLKFALSFTSENR</sequence>
<name>A0A517PPW3_9PLAN</name>
<dbReference type="Proteomes" id="UP000320421">
    <property type="component" value="Chromosome"/>
</dbReference>
<dbReference type="SUPFAM" id="SSF140990">
    <property type="entry name" value="FtsH protease domain-like"/>
    <property type="match status" value="1"/>
</dbReference>